<accession>A0A239BYJ8</accession>
<evidence type="ECO:0000313" key="1">
    <source>
        <dbReference type="EMBL" id="SNS12521.1"/>
    </source>
</evidence>
<evidence type="ECO:0000313" key="2">
    <source>
        <dbReference type="Proteomes" id="UP000198407"/>
    </source>
</evidence>
<dbReference type="Proteomes" id="UP000198407">
    <property type="component" value="Unassembled WGS sequence"/>
</dbReference>
<dbReference type="OrthoDB" id="7041380at2"/>
<reference evidence="2" key="1">
    <citation type="submission" date="2017-06" db="EMBL/GenBank/DDBJ databases">
        <authorList>
            <person name="Varghese N."/>
            <person name="Submissions S."/>
        </authorList>
    </citation>
    <scope>NUCLEOTIDE SEQUENCE [LARGE SCALE GENOMIC DNA]</scope>
    <source>
        <strain evidence="2">DSM 22348</strain>
    </source>
</reference>
<dbReference type="AlphaFoldDB" id="A0A239BYJ8"/>
<gene>
    <name evidence="1" type="ORF">SAMN05444352_103252</name>
</gene>
<organism evidence="1 2">
    <name type="scientific">Pseudomonas japonica</name>
    <dbReference type="NCBI Taxonomy" id="256466"/>
    <lineage>
        <taxon>Bacteria</taxon>
        <taxon>Pseudomonadati</taxon>
        <taxon>Pseudomonadota</taxon>
        <taxon>Gammaproteobacteria</taxon>
        <taxon>Pseudomonadales</taxon>
        <taxon>Pseudomonadaceae</taxon>
        <taxon>Pseudomonas</taxon>
    </lineage>
</organism>
<keyword evidence="2" id="KW-1185">Reference proteome</keyword>
<dbReference type="RefSeq" id="WP_141137254.1">
    <property type="nucleotide sequence ID" value="NZ_FZOL01000003.1"/>
</dbReference>
<dbReference type="EMBL" id="FZOL01000003">
    <property type="protein sequence ID" value="SNS12521.1"/>
    <property type="molecule type" value="Genomic_DNA"/>
</dbReference>
<protein>
    <submittedName>
        <fullName evidence="1">Uncharacterized protein</fullName>
    </submittedName>
</protein>
<name>A0A239BYJ8_9PSED</name>
<dbReference type="STRING" id="1215104.GCA_000730585_00174"/>
<proteinExistence type="predicted"/>
<sequence length="400" mass="44727">MNARPKDLGLELARHDLYPPILDDQPGTVIFRVAVTEPVEFDFTFNGESGEFPGITFFIHGNQGSISFWHEFLASYNGPWPARVEIRAWQEGVMMDSAELRIHDTRTMVVHRAELALSADSVTIPPGLFNFVEAMPVFFDAQDVQLPLAEVSWELLLPQGQPGVDVDGARIRVMAGALPGKVTVLLSERSGVDEPAILSLRLPPEIGMELTKYDLYPPLAALNTYVFVHSELPPDAHLHFDLVVNGVPGPHQGLEIFLVDAWAVAIDNTFIANYAGAWPVELTVYAHLDHELVASRTLWLHDTREMECTRMDFQFKPSDKVDIPEQGETIVLASPTFWDAQDIELPFNELIWSTHLLEQVEGVELFAHVLHISPEARPGRFRVGIKMDNGLSRARVLTLT</sequence>